<dbReference type="RefSeq" id="WP_003429610.1">
    <property type="nucleotide sequence ID" value="NZ_AP025558.1"/>
</dbReference>
<dbReference type="AlphaFoldDB" id="A0A9P3U1P3"/>
<accession>A0A9P3U1P3</accession>
<evidence type="ECO:0000313" key="3">
    <source>
        <dbReference type="Proteomes" id="UP000879542"/>
    </source>
</evidence>
<protein>
    <submittedName>
        <fullName evidence="2">Uncharacterized protein</fullName>
    </submittedName>
</protein>
<proteinExistence type="predicted"/>
<reference evidence="2" key="2">
    <citation type="submission" date="2021-06" db="EMBL/GenBank/DDBJ databases">
        <authorList>
            <consortium name="NCBI Pathogen Detection Project"/>
        </authorList>
    </citation>
    <scope>NUCLEOTIDE SEQUENCE</scope>
    <source>
        <strain evidence="2">Clostridioides</strain>
    </source>
</reference>
<feature type="coiled-coil region" evidence="1">
    <location>
        <begin position="16"/>
        <end position="43"/>
    </location>
</feature>
<reference evidence="2" key="1">
    <citation type="journal article" date="2018" name="Genome Biol.">
        <title>SKESA: strategic k-mer extension for scrupulous assemblies.</title>
        <authorList>
            <person name="Souvorov A."/>
            <person name="Agarwala R."/>
            <person name="Lipman D.J."/>
        </authorList>
    </citation>
    <scope>NUCLEOTIDE SEQUENCE</scope>
    <source>
        <strain evidence="2">Clostridioides</strain>
    </source>
</reference>
<sequence length="129" mass="15371">MGGGLFKIIYEQLEKEKKIKQEVSRLKKNYKDLEKEKVKILDGLVNEAAFLKISLEETREILTKEGLTEIFKQGKQEFERERLQVKIYLNFMKLYSNVMKQLIDIIPSDMKQEEEDELIKFIKKGRLNK</sequence>
<organism evidence="2 3">
    <name type="scientific">Clostridioides difficile</name>
    <name type="common">Peptoclostridium difficile</name>
    <dbReference type="NCBI Taxonomy" id="1496"/>
    <lineage>
        <taxon>Bacteria</taxon>
        <taxon>Bacillati</taxon>
        <taxon>Bacillota</taxon>
        <taxon>Clostridia</taxon>
        <taxon>Peptostreptococcales</taxon>
        <taxon>Peptostreptococcaceae</taxon>
        <taxon>Clostridioides</taxon>
    </lineage>
</organism>
<dbReference type="Proteomes" id="UP000879542">
    <property type="component" value="Unassembled WGS sequence"/>
</dbReference>
<evidence type="ECO:0000256" key="1">
    <source>
        <dbReference type="SAM" id="Coils"/>
    </source>
</evidence>
<evidence type="ECO:0000313" key="2">
    <source>
        <dbReference type="EMBL" id="HBH2620262.1"/>
    </source>
</evidence>
<keyword evidence="1" id="KW-0175">Coiled coil</keyword>
<name>A0A9P3U1P3_CLODI</name>
<comment type="caution">
    <text evidence="2">The sequence shown here is derived from an EMBL/GenBank/DDBJ whole genome shotgun (WGS) entry which is preliminary data.</text>
</comment>
<dbReference type="EMBL" id="DAEQIJ010000008">
    <property type="protein sequence ID" value="HBH2620262.1"/>
    <property type="molecule type" value="Genomic_DNA"/>
</dbReference>
<gene>
    <name evidence="2" type="ORF">KRQ00_002025</name>
</gene>